<gene>
    <name evidence="7" type="ORF">B0T10DRAFT_552820</name>
</gene>
<evidence type="ECO:0000313" key="8">
    <source>
        <dbReference type="Proteomes" id="UP000777438"/>
    </source>
</evidence>
<dbReference type="GO" id="GO:0008270">
    <property type="term" value="F:zinc ion binding"/>
    <property type="evidence" value="ECO:0007669"/>
    <property type="project" value="UniProtKB-KW"/>
</dbReference>
<dbReference type="CDD" id="cd16449">
    <property type="entry name" value="RING-HC"/>
    <property type="match status" value="1"/>
</dbReference>
<proteinExistence type="predicted"/>
<dbReference type="InterPro" id="IPR017907">
    <property type="entry name" value="Znf_RING_CS"/>
</dbReference>
<keyword evidence="3" id="KW-0862">Zinc</keyword>
<feature type="compositionally biased region" description="Polar residues" evidence="5">
    <location>
        <begin position="20"/>
        <end position="33"/>
    </location>
</feature>
<reference evidence="7 8" key="1">
    <citation type="journal article" date="2021" name="Nat. Commun.">
        <title>Genetic determinants of endophytism in the Arabidopsis root mycobiome.</title>
        <authorList>
            <person name="Mesny F."/>
            <person name="Miyauchi S."/>
            <person name="Thiergart T."/>
            <person name="Pickel B."/>
            <person name="Atanasova L."/>
            <person name="Karlsson M."/>
            <person name="Huettel B."/>
            <person name="Barry K.W."/>
            <person name="Haridas S."/>
            <person name="Chen C."/>
            <person name="Bauer D."/>
            <person name="Andreopoulos W."/>
            <person name="Pangilinan J."/>
            <person name="LaButti K."/>
            <person name="Riley R."/>
            <person name="Lipzen A."/>
            <person name="Clum A."/>
            <person name="Drula E."/>
            <person name="Henrissat B."/>
            <person name="Kohler A."/>
            <person name="Grigoriev I.V."/>
            <person name="Martin F.M."/>
            <person name="Hacquard S."/>
        </authorList>
    </citation>
    <scope>NUCLEOTIDE SEQUENCE [LARGE SCALE GENOMIC DNA]</scope>
    <source>
        <strain evidence="7 8">MPI-CAGE-CH-0241</strain>
    </source>
</reference>
<evidence type="ECO:0000256" key="1">
    <source>
        <dbReference type="ARBA" id="ARBA00022723"/>
    </source>
</evidence>
<dbReference type="Proteomes" id="UP000777438">
    <property type="component" value="Unassembled WGS sequence"/>
</dbReference>
<accession>A0A9P8VRU9</accession>
<dbReference type="Gene3D" id="3.30.40.10">
    <property type="entry name" value="Zinc/RING finger domain, C3HC4 (zinc finger)"/>
    <property type="match status" value="1"/>
</dbReference>
<keyword evidence="2 4" id="KW-0863">Zinc-finger</keyword>
<evidence type="ECO:0000313" key="7">
    <source>
        <dbReference type="EMBL" id="KAH6874354.1"/>
    </source>
</evidence>
<dbReference type="EMBL" id="JAGPYM010000039">
    <property type="protein sequence ID" value="KAH6874354.1"/>
    <property type="molecule type" value="Genomic_DNA"/>
</dbReference>
<sequence>MKKFLQVLKKGKKPSVAPLENNTRQTTKTTPENPAQGVEPDPNAVATFSGFDSWLASFKPADSVASELPTEKEPVELPVKANEEARLKGLVHKNILVASECAVEQRPVELPVGANEEHPNGFADRYIHDQDDHETIMLVLNGVRKCGTTEKFNVTMKVPCCITFSRLSELLMAQGYQPPLSLRGRSGHTLDPDRRKGRLEIMVTSGPSRYDRQLGLLINQEVPLSSFTTELLRPRVACKDSRLTVNADQLTVAFHRTLRLPEDGTVYDLPANLGVLPLFNISAAAPKLLSSQNPSLVDMAKKGGIFFPLYQREAMYISFKSTRPFAIRVFTGGVNAVSGLPWTETTGSQDYLSVPPQKYLDGIALDRLTVRQFVAMPIGAGYSVEKQITGLEEVGGFQLLITPYGSPLSLSWTRLKQDYAEVPPVKSSRLETCHIKNTNRTPRDLGMEPGGLLRSDRSGSFPTIPDTADIFVKSLLDEDPWAPGKTVRVTPMYAFSVTILLRKSDGTKESIQVQWKPWDYLSSCLDAEVEGYKLANFMFRWKGELLYRGESTLESLGFADHETLDAAWMSPDERMNDLLARMTSKCDTLEQPLGWTMGIAGGSKLRQKILSDPHERYRWRHEHSALINVQILNSVIFESLTGMLPPPCPITAETYLQAGYPFFNFYGEGEAISQGWQNKTKSILSVGTMDAGKVDFGTTVAESRSVGCTICKTKLCDCILRPCNHSFCAACVERHMTEDKTITCAVCKQNAEGLVGFSAPMGLPGEDSMDMSSALLSVVQTNPAVAELEGVLEKNDELYKQMQRKVVQRGRLRRIR</sequence>
<dbReference type="SMART" id="SM00184">
    <property type="entry name" value="RING"/>
    <property type="match status" value="1"/>
</dbReference>
<dbReference type="PROSITE" id="PS50089">
    <property type="entry name" value="ZF_RING_2"/>
    <property type="match status" value="1"/>
</dbReference>
<dbReference type="AlphaFoldDB" id="A0A9P8VRU9"/>
<dbReference type="PROSITE" id="PS00518">
    <property type="entry name" value="ZF_RING_1"/>
    <property type="match status" value="1"/>
</dbReference>
<protein>
    <recommendedName>
        <fullName evidence="6">RING-type domain-containing protein</fullName>
    </recommendedName>
</protein>
<keyword evidence="1" id="KW-0479">Metal-binding</keyword>
<keyword evidence="8" id="KW-1185">Reference proteome</keyword>
<dbReference type="InterPro" id="IPR001841">
    <property type="entry name" value="Znf_RING"/>
</dbReference>
<evidence type="ECO:0000256" key="4">
    <source>
        <dbReference type="PROSITE-ProRule" id="PRU00175"/>
    </source>
</evidence>
<feature type="domain" description="RING-type" evidence="6">
    <location>
        <begin position="708"/>
        <end position="748"/>
    </location>
</feature>
<dbReference type="OrthoDB" id="1658288at2759"/>
<dbReference type="InterPro" id="IPR013083">
    <property type="entry name" value="Znf_RING/FYVE/PHD"/>
</dbReference>
<name>A0A9P8VRU9_9HYPO</name>
<organism evidence="7 8">
    <name type="scientific">Thelonectria olida</name>
    <dbReference type="NCBI Taxonomy" id="1576542"/>
    <lineage>
        <taxon>Eukaryota</taxon>
        <taxon>Fungi</taxon>
        <taxon>Dikarya</taxon>
        <taxon>Ascomycota</taxon>
        <taxon>Pezizomycotina</taxon>
        <taxon>Sordariomycetes</taxon>
        <taxon>Hypocreomycetidae</taxon>
        <taxon>Hypocreales</taxon>
        <taxon>Nectriaceae</taxon>
        <taxon>Thelonectria</taxon>
    </lineage>
</organism>
<feature type="region of interest" description="Disordered" evidence="5">
    <location>
        <begin position="9"/>
        <end position="43"/>
    </location>
</feature>
<evidence type="ECO:0000259" key="6">
    <source>
        <dbReference type="PROSITE" id="PS50089"/>
    </source>
</evidence>
<comment type="caution">
    <text evidence="7">The sequence shown here is derived from an EMBL/GenBank/DDBJ whole genome shotgun (WGS) entry which is preliminary data.</text>
</comment>
<evidence type="ECO:0000256" key="5">
    <source>
        <dbReference type="SAM" id="MobiDB-lite"/>
    </source>
</evidence>
<evidence type="ECO:0000256" key="2">
    <source>
        <dbReference type="ARBA" id="ARBA00022771"/>
    </source>
</evidence>
<dbReference type="SUPFAM" id="SSF57850">
    <property type="entry name" value="RING/U-box"/>
    <property type="match status" value="1"/>
</dbReference>
<evidence type="ECO:0000256" key="3">
    <source>
        <dbReference type="ARBA" id="ARBA00022833"/>
    </source>
</evidence>